<gene>
    <name evidence="2" type="ordered locus">PPA0310</name>
</gene>
<dbReference type="EMBL" id="AE017283">
    <property type="protein sequence ID" value="AAT82066.1"/>
    <property type="molecule type" value="Genomic_DNA"/>
</dbReference>
<evidence type="ECO:0000313" key="3">
    <source>
        <dbReference type="Proteomes" id="UP000000603"/>
    </source>
</evidence>
<proteinExistence type="predicted"/>
<feature type="region of interest" description="Disordered" evidence="1">
    <location>
        <begin position="28"/>
        <end position="105"/>
    </location>
</feature>
<evidence type="ECO:0000313" key="2">
    <source>
        <dbReference type="EMBL" id="AAT82066.1"/>
    </source>
</evidence>
<organism evidence="2 3">
    <name type="scientific">Cutibacterium acnes (strain DSM 16379 / KPA171202)</name>
    <name type="common">Propionibacterium acnes</name>
    <dbReference type="NCBI Taxonomy" id="267747"/>
    <lineage>
        <taxon>Bacteria</taxon>
        <taxon>Bacillati</taxon>
        <taxon>Actinomycetota</taxon>
        <taxon>Actinomycetes</taxon>
        <taxon>Propionibacteriales</taxon>
        <taxon>Propionibacteriaceae</taxon>
        <taxon>Cutibacterium</taxon>
    </lineage>
</organism>
<dbReference type="HOGENOM" id="CLU_075791_2_0_11"/>
<accession>Q6AB00</accession>
<reference evidence="2 3" key="1">
    <citation type="journal article" date="2004" name="Science">
        <title>The complete genome sequence of Propionibacterium acnes, a commensal of human skin.</title>
        <authorList>
            <person name="Bruggemann H."/>
            <person name="Henne A."/>
            <person name="Hoster F."/>
            <person name="Liesegang H."/>
            <person name="Wiezer A."/>
            <person name="Strittmatter A."/>
            <person name="Hujer S."/>
            <person name="Durre P."/>
            <person name="Gottschalk G."/>
        </authorList>
    </citation>
    <scope>NUCLEOTIDE SEQUENCE [LARGE SCALE GENOMIC DNA]</scope>
    <source>
        <strain evidence="3">DSM 16379 / KPA171202</strain>
    </source>
</reference>
<sequence length="210" mass="21775">MLLVVVVVVVALVIAGIAKLAGGSKESAAPAASSFTPDPSWTDTAWASATPSASSSAVSPSRSAPRTESPSPSALASTPSASSTMCEGSQLSVKVTGDTKKPHVGDTETFTVEVSSSTSCHWDTQKVKQTLTVTSGSDRIWSTDDCGSWGPKGVHEIKSKNPWTYKISWPTKRSTGKCKLSQESLGAGYYVATVNLGGGPSGRFVMRMGT</sequence>
<feature type="compositionally biased region" description="Low complexity" evidence="1">
    <location>
        <begin position="39"/>
        <end position="84"/>
    </location>
</feature>
<dbReference type="EnsemblBacteria" id="AAT82066">
    <property type="protein sequence ID" value="AAT82066"/>
    <property type="gene ID" value="PPA0310"/>
</dbReference>
<name>Q6AB00_CUTAK</name>
<dbReference type="KEGG" id="pac:PPA0310"/>
<dbReference type="Proteomes" id="UP000000603">
    <property type="component" value="Chromosome"/>
</dbReference>
<dbReference type="AlphaFoldDB" id="Q6AB00"/>
<evidence type="ECO:0000256" key="1">
    <source>
        <dbReference type="SAM" id="MobiDB-lite"/>
    </source>
</evidence>
<protein>
    <submittedName>
        <fullName evidence="2">Uncharacterized protein</fullName>
    </submittedName>
</protein>